<dbReference type="CDD" id="cd00190">
    <property type="entry name" value="Tryp_SPc"/>
    <property type="match status" value="1"/>
</dbReference>
<name>A0A6I9WTE9_9HYME</name>
<sequence>MKQLACILIALAIVGVYGEDPEKLVGGTSTKIEDHPHCVSIQIKGQHFCGGSLISKKHVLTAAHCIESLNSNPFLKLFLTVVTGTTYYNSGGEHHKVIKYKYHPKYTKDVTIKGGYDIGMLELAEEIQINEKQRPVKLPTKDLSKGDEVEIVAWGSQGYRKNVHKDLRKVGARVILSDECQTYQGDTTTITSNEFCTLVEKGIGACNGDSGSGVIRISDGCIVGVVSRGVPCAEGYPDVFTTVLSYLPWIEENMSA</sequence>
<evidence type="ECO:0000256" key="5">
    <source>
        <dbReference type="ARBA" id="ARBA00023157"/>
    </source>
</evidence>
<dbReference type="RefSeq" id="XP_011635225.1">
    <property type="nucleotide sequence ID" value="XM_011636923.2"/>
</dbReference>
<dbReference type="PROSITE" id="PS00134">
    <property type="entry name" value="TRYPSIN_HIS"/>
    <property type="match status" value="1"/>
</dbReference>
<dbReference type="GO" id="GO:0006508">
    <property type="term" value="P:proteolysis"/>
    <property type="evidence" value="ECO:0007669"/>
    <property type="project" value="UniProtKB-KW"/>
</dbReference>
<dbReference type="InterPro" id="IPR043504">
    <property type="entry name" value="Peptidase_S1_PA_chymotrypsin"/>
</dbReference>
<protein>
    <submittedName>
        <fullName evidence="9">Chymotrypsin-1-like isoform X1</fullName>
    </submittedName>
</protein>
<dbReference type="AlphaFoldDB" id="A0A6I9WTE9"/>
<dbReference type="SUPFAM" id="SSF50494">
    <property type="entry name" value="Trypsin-like serine proteases"/>
    <property type="match status" value="1"/>
</dbReference>
<keyword evidence="4" id="KW-0720">Serine protease</keyword>
<dbReference type="InterPro" id="IPR050430">
    <property type="entry name" value="Peptidase_S1"/>
</dbReference>
<dbReference type="InterPro" id="IPR009003">
    <property type="entry name" value="Peptidase_S1_PA"/>
</dbReference>
<dbReference type="Pfam" id="PF00089">
    <property type="entry name" value="Trypsin"/>
    <property type="match status" value="1"/>
</dbReference>
<evidence type="ECO:0000256" key="2">
    <source>
        <dbReference type="ARBA" id="ARBA00022670"/>
    </source>
</evidence>
<dbReference type="Proteomes" id="UP000504615">
    <property type="component" value="Unplaced"/>
</dbReference>
<dbReference type="GO" id="GO:0004252">
    <property type="term" value="F:serine-type endopeptidase activity"/>
    <property type="evidence" value="ECO:0007669"/>
    <property type="project" value="InterPro"/>
</dbReference>
<dbReference type="InterPro" id="IPR001254">
    <property type="entry name" value="Trypsin_dom"/>
</dbReference>
<evidence type="ECO:0000256" key="1">
    <source>
        <dbReference type="ARBA" id="ARBA00007664"/>
    </source>
</evidence>
<dbReference type="FunFam" id="2.40.10.10:FF:000068">
    <property type="entry name" value="transmembrane protease serine 2"/>
    <property type="match status" value="1"/>
</dbReference>
<keyword evidence="5" id="KW-1015">Disulfide bond</keyword>
<keyword evidence="3" id="KW-0378">Hydrolase</keyword>
<proteinExistence type="inferred from homology"/>
<dbReference type="PANTHER" id="PTHR24276:SF98">
    <property type="entry name" value="FI18310P1-RELATED"/>
    <property type="match status" value="1"/>
</dbReference>
<evidence type="ECO:0000259" key="7">
    <source>
        <dbReference type="PROSITE" id="PS50240"/>
    </source>
</evidence>
<gene>
    <name evidence="9" type="primary">LOC105425913</name>
</gene>
<evidence type="ECO:0000313" key="9">
    <source>
        <dbReference type="RefSeq" id="XP_011635225.1"/>
    </source>
</evidence>
<dbReference type="PRINTS" id="PR00722">
    <property type="entry name" value="CHYMOTRYPSIN"/>
</dbReference>
<evidence type="ECO:0000256" key="4">
    <source>
        <dbReference type="ARBA" id="ARBA00022825"/>
    </source>
</evidence>
<dbReference type="GeneID" id="105425913"/>
<dbReference type="KEGG" id="pbar:105425913"/>
<evidence type="ECO:0000313" key="8">
    <source>
        <dbReference type="Proteomes" id="UP000504615"/>
    </source>
</evidence>
<feature type="chain" id="PRO_5026730683" evidence="6">
    <location>
        <begin position="19"/>
        <end position="256"/>
    </location>
</feature>
<feature type="domain" description="Peptidase S1" evidence="7">
    <location>
        <begin position="24"/>
        <end position="255"/>
    </location>
</feature>
<reference evidence="9" key="1">
    <citation type="submission" date="2025-08" db="UniProtKB">
        <authorList>
            <consortium name="RefSeq"/>
        </authorList>
    </citation>
    <scope>IDENTIFICATION</scope>
</reference>
<organism evidence="8 9">
    <name type="scientific">Pogonomyrmex barbatus</name>
    <name type="common">red harvester ant</name>
    <dbReference type="NCBI Taxonomy" id="144034"/>
    <lineage>
        <taxon>Eukaryota</taxon>
        <taxon>Metazoa</taxon>
        <taxon>Ecdysozoa</taxon>
        <taxon>Arthropoda</taxon>
        <taxon>Hexapoda</taxon>
        <taxon>Insecta</taxon>
        <taxon>Pterygota</taxon>
        <taxon>Neoptera</taxon>
        <taxon>Endopterygota</taxon>
        <taxon>Hymenoptera</taxon>
        <taxon>Apocrita</taxon>
        <taxon>Aculeata</taxon>
        <taxon>Formicoidea</taxon>
        <taxon>Formicidae</taxon>
        <taxon>Myrmicinae</taxon>
        <taxon>Pogonomyrmex</taxon>
    </lineage>
</organism>
<evidence type="ECO:0000256" key="6">
    <source>
        <dbReference type="SAM" id="SignalP"/>
    </source>
</evidence>
<feature type="signal peptide" evidence="6">
    <location>
        <begin position="1"/>
        <end position="18"/>
    </location>
</feature>
<keyword evidence="2" id="KW-0645">Protease</keyword>
<keyword evidence="8" id="KW-1185">Reference proteome</keyword>
<dbReference type="InterPro" id="IPR018114">
    <property type="entry name" value="TRYPSIN_HIS"/>
</dbReference>
<dbReference type="InterPro" id="IPR001314">
    <property type="entry name" value="Peptidase_S1A"/>
</dbReference>
<comment type="similarity">
    <text evidence="1">Belongs to the peptidase S1 family.</text>
</comment>
<dbReference type="PANTHER" id="PTHR24276">
    <property type="entry name" value="POLYSERASE-RELATED"/>
    <property type="match status" value="1"/>
</dbReference>
<dbReference type="Gene3D" id="2.40.10.10">
    <property type="entry name" value="Trypsin-like serine proteases"/>
    <property type="match status" value="1"/>
</dbReference>
<dbReference type="SMART" id="SM00020">
    <property type="entry name" value="Tryp_SPc"/>
    <property type="match status" value="1"/>
</dbReference>
<dbReference type="PROSITE" id="PS50240">
    <property type="entry name" value="TRYPSIN_DOM"/>
    <property type="match status" value="1"/>
</dbReference>
<keyword evidence="6" id="KW-0732">Signal</keyword>
<evidence type="ECO:0000256" key="3">
    <source>
        <dbReference type="ARBA" id="ARBA00022801"/>
    </source>
</evidence>
<accession>A0A6I9WTE9</accession>
<dbReference type="OrthoDB" id="6755574at2759"/>